<protein>
    <submittedName>
        <fullName evidence="1">Uncharacterized protein</fullName>
    </submittedName>
</protein>
<gene>
    <name evidence="1" type="ORF">DPMN_008241</name>
</gene>
<evidence type="ECO:0000313" key="2">
    <source>
        <dbReference type="Proteomes" id="UP000828390"/>
    </source>
</evidence>
<keyword evidence="2" id="KW-1185">Reference proteome</keyword>
<dbReference type="Proteomes" id="UP000828390">
    <property type="component" value="Unassembled WGS sequence"/>
</dbReference>
<proteinExistence type="predicted"/>
<reference evidence="1" key="1">
    <citation type="journal article" date="2019" name="bioRxiv">
        <title>The Genome of the Zebra Mussel, Dreissena polymorpha: A Resource for Invasive Species Research.</title>
        <authorList>
            <person name="McCartney M.A."/>
            <person name="Auch B."/>
            <person name="Kono T."/>
            <person name="Mallez S."/>
            <person name="Zhang Y."/>
            <person name="Obille A."/>
            <person name="Becker A."/>
            <person name="Abrahante J.E."/>
            <person name="Garbe J."/>
            <person name="Badalamenti J.P."/>
            <person name="Herman A."/>
            <person name="Mangelson H."/>
            <person name="Liachko I."/>
            <person name="Sullivan S."/>
            <person name="Sone E.D."/>
            <person name="Koren S."/>
            <person name="Silverstein K.A.T."/>
            <person name="Beckman K.B."/>
            <person name="Gohl D.M."/>
        </authorList>
    </citation>
    <scope>NUCLEOTIDE SEQUENCE</scope>
    <source>
        <strain evidence="1">Duluth1</strain>
        <tissue evidence="1">Whole animal</tissue>
    </source>
</reference>
<sequence length="79" mass="8885">MTCSPWLGNHLDMHHGTAHISGEISTNMPVARVWQRPALHSGYSARMSCCSAPFHEGWHILYRHIVHVSLQPEVSVLSQ</sequence>
<comment type="caution">
    <text evidence="1">The sequence shown here is derived from an EMBL/GenBank/DDBJ whole genome shotgun (WGS) entry which is preliminary data.</text>
</comment>
<accession>A0A9D4RX51</accession>
<reference evidence="1" key="2">
    <citation type="submission" date="2020-11" db="EMBL/GenBank/DDBJ databases">
        <authorList>
            <person name="McCartney M.A."/>
            <person name="Auch B."/>
            <person name="Kono T."/>
            <person name="Mallez S."/>
            <person name="Becker A."/>
            <person name="Gohl D.M."/>
            <person name="Silverstein K.A.T."/>
            <person name="Koren S."/>
            <person name="Bechman K.B."/>
            <person name="Herman A."/>
            <person name="Abrahante J.E."/>
            <person name="Garbe J."/>
        </authorList>
    </citation>
    <scope>NUCLEOTIDE SEQUENCE</scope>
    <source>
        <strain evidence="1">Duluth1</strain>
        <tissue evidence="1">Whole animal</tissue>
    </source>
</reference>
<name>A0A9D4RX51_DREPO</name>
<dbReference type="EMBL" id="JAIWYP010000001">
    <property type="protein sequence ID" value="KAH3884264.1"/>
    <property type="molecule type" value="Genomic_DNA"/>
</dbReference>
<dbReference type="AlphaFoldDB" id="A0A9D4RX51"/>
<evidence type="ECO:0000313" key="1">
    <source>
        <dbReference type="EMBL" id="KAH3884264.1"/>
    </source>
</evidence>
<organism evidence="1 2">
    <name type="scientific">Dreissena polymorpha</name>
    <name type="common">Zebra mussel</name>
    <name type="synonym">Mytilus polymorpha</name>
    <dbReference type="NCBI Taxonomy" id="45954"/>
    <lineage>
        <taxon>Eukaryota</taxon>
        <taxon>Metazoa</taxon>
        <taxon>Spiralia</taxon>
        <taxon>Lophotrochozoa</taxon>
        <taxon>Mollusca</taxon>
        <taxon>Bivalvia</taxon>
        <taxon>Autobranchia</taxon>
        <taxon>Heteroconchia</taxon>
        <taxon>Euheterodonta</taxon>
        <taxon>Imparidentia</taxon>
        <taxon>Neoheterodontei</taxon>
        <taxon>Myida</taxon>
        <taxon>Dreissenoidea</taxon>
        <taxon>Dreissenidae</taxon>
        <taxon>Dreissena</taxon>
    </lineage>
</organism>